<dbReference type="GO" id="GO:0032259">
    <property type="term" value="P:methylation"/>
    <property type="evidence" value="ECO:0007669"/>
    <property type="project" value="UniProtKB-KW"/>
</dbReference>
<keyword evidence="3" id="KW-0489">Methyltransferase</keyword>
<organism evidence="3">
    <name type="scientific">bioreactor metagenome</name>
    <dbReference type="NCBI Taxonomy" id="1076179"/>
    <lineage>
        <taxon>unclassified sequences</taxon>
        <taxon>metagenomes</taxon>
        <taxon>ecological metagenomes</taxon>
    </lineage>
</organism>
<dbReference type="InterPro" id="IPR054269">
    <property type="entry name" value="DUF7000"/>
</dbReference>
<keyword evidence="3" id="KW-0808">Transferase</keyword>
<keyword evidence="3" id="KW-0830">Ubiquinone</keyword>
<feature type="domain" description="Methyltransferase" evidence="1">
    <location>
        <begin position="45"/>
        <end position="139"/>
    </location>
</feature>
<comment type="caution">
    <text evidence="3">The sequence shown here is derived from an EMBL/GenBank/DDBJ whole genome shotgun (WGS) entry which is preliminary data.</text>
</comment>
<dbReference type="PANTHER" id="PTHR43591">
    <property type="entry name" value="METHYLTRANSFERASE"/>
    <property type="match status" value="1"/>
</dbReference>
<evidence type="ECO:0000259" key="2">
    <source>
        <dbReference type="Pfam" id="PF22526"/>
    </source>
</evidence>
<protein>
    <submittedName>
        <fullName evidence="3">Ubiquinone/menaquinone biosynthesis C-methyltransferase UbiE</fullName>
        <ecNumber evidence="3">2.1.1.163</ecNumber>
    </submittedName>
</protein>
<dbReference type="Pfam" id="PF13649">
    <property type="entry name" value="Methyltransf_25"/>
    <property type="match status" value="1"/>
</dbReference>
<dbReference type="SUPFAM" id="SSF53335">
    <property type="entry name" value="S-adenosyl-L-methionine-dependent methyltransferases"/>
    <property type="match status" value="1"/>
</dbReference>
<feature type="domain" description="DUF7000" evidence="2">
    <location>
        <begin position="258"/>
        <end position="412"/>
    </location>
</feature>
<accession>A0A644WBA4</accession>
<dbReference type="Pfam" id="PF22526">
    <property type="entry name" value="DUF7000"/>
    <property type="match status" value="1"/>
</dbReference>
<dbReference type="Gene3D" id="2.20.25.110">
    <property type="entry name" value="S-adenosyl-L-methionine-dependent methyltransferases"/>
    <property type="match status" value="1"/>
</dbReference>
<dbReference type="GO" id="GO:0043770">
    <property type="term" value="F:demethylmenaquinone methyltransferase activity"/>
    <property type="evidence" value="ECO:0007669"/>
    <property type="project" value="UniProtKB-EC"/>
</dbReference>
<evidence type="ECO:0000259" key="1">
    <source>
        <dbReference type="Pfam" id="PF13649"/>
    </source>
</evidence>
<dbReference type="CDD" id="cd02440">
    <property type="entry name" value="AdoMet_MTases"/>
    <property type="match status" value="1"/>
</dbReference>
<gene>
    <name evidence="3" type="primary">ubiE_38</name>
    <name evidence="3" type="ORF">SDC9_47102</name>
</gene>
<dbReference type="EMBL" id="VSSQ01000758">
    <property type="protein sequence ID" value="MPM00869.1"/>
    <property type="molecule type" value="Genomic_DNA"/>
</dbReference>
<dbReference type="AlphaFoldDB" id="A0A644WBA4"/>
<evidence type="ECO:0000313" key="3">
    <source>
        <dbReference type="EMBL" id="MPM00869.1"/>
    </source>
</evidence>
<dbReference type="Gene3D" id="3.40.50.150">
    <property type="entry name" value="Vaccinia Virus protein VP39"/>
    <property type="match status" value="1"/>
</dbReference>
<proteinExistence type="predicted"/>
<dbReference type="InterPro" id="IPR029063">
    <property type="entry name" value="SAM-dependent_MTases_sf"/>
</dbReference>
<dbReference type="EC" id="2.1.1.163" evidence="3"/>
<sequence>MADPWYVSLFKNYAEHYDNESFTQGTLGECDFIEQELGYDKSLSILDVGCGTGRHTIELTKRGYRVTGIDLSEAQLRRAREKAAKEMLDITFLQADARCLPFESRFDAAIMLCEGGFCLMETDEENEAILVSIARALKDDALLLFTALNGLFPLTHSLTEFYGNVDDAGSACQENHFDAISMRDSNTTTFTDDDMIEHSVSSTERFYIPSEIQAMLQKLGFSTIEFFGATLGSFSREKPLTSDDFEMLAVAKRKLASNTLLGLYTKSLQSGMHQRAYRMVLSFLITLQSALQEDFPQAKVTSLYQGYLDMSYVALIPKELEQLGLKLAIVYIHRKNAFEFWLAARNRSLQDVWREKLRTKVHEPYTLVEKGNGIDAIVSTTFDGELSFDNQSRLLARLCDTIQAMLSDLDELLQ</sequence>
<name>A0A644WBA4_9ZZZZ</name>
<dbReference type="InterPro" id="IPR041698">
    <property type="entry name" value="Methyltransf_25"/>
</dbReference>
<reference evidence="3" key="1">
    <citation type="submission" date="2019-08" db="EMBL/GenBank/DDBJ databases">
        <authorList>
            <person name="Kucharzyk K."/>
            <person name="Murdoch R.W."/>
            <person name="Higgins S."/>
            <person name="Loffler F."/>
        </authorList>
    </citation>
    <scope>NUCLEOTIDE SEQUENCE</scope>
</reference>